<reference evidence="2 3" key="1">
    <citation type="submission" date="2016-10" db="EMBL/GenBank/DDBJ databases">
        <authorList>
            <person name="de Groot N.N."/>
        </authorList>
    </citation>
    <scope>NUCLEOTIDE SEQUENCE [LARGE SCALE GENOMIC DNA]</scope>
    <source>
        <strain evidence="2 3">JCM 10630</strain>
    </source>
</reference>
<evidence type="ECO:0000313" key="3">
    <source>
        <dbReference type="Proteomes" id="UP000182413"/>
    </source>
</evidence>
<organism evidence="2 3">
    <name type="scientific">Ectopseudomonas alcaliphila</name>
    <dbReference type="NCBI Taxonomy" id="101564"/>
    <lineage>
        <taxon>Bacteria</taxon>
        <taxon>Pseudomonadati</taxon>
        <taxon>Pseudomonadota</taxon>
        <taxon>Gammaproteobacteria</taxon>
        <taxon>Pseudomonadales</taxon>
        <taxon>Pseudomonadaceae</taxon>
        <taxon>Ectopseudomonas</taxon>
    </lineage>
</organism>
<evidence type="ECO:0000256" key="1">
    <source>
        <dbReference type="SAM" id="MobiDB-lite"/>
    </source>
</evidence>
<proteinExistence type="predicted"/>
<dbReference type="Proteomes" id="UP000182413">
    <property type="component" value="Unassembled WGS sequence"/>
</dbReference>
<accession>A0A1G7FWY6</accession>
<feature type="region of interest" description="Disordered" evidence="1">
    <location>
        <begin position="1"/>
        <end position="23"/>
    </location>
</feature>
<evidence type="ECO:0000313" key="2">
    <source>
        <dbReference type="EMBL" id="SDE80357.1"/>
    </source>
</evidence>
<sequence>MSQPMHLRAPATHATARMVPRPAPSSLLDDWSSLSTLAMPVLAPARQGMRKVSWRRLIGALTAKRQPACKS</sequence>
<dbReference type="EMBL" id="FNAE01000004">
    <property type="protein sequence ID" value="SDE80357.1"/>
    <property type="molecule type" value="Genomic_DNA"/>
</dbReference>
<gene>
    <name evidence="2" type="ORF">SAMN05216575_10438</name>
</gene>
<protein>
    <submittedName>
        <fullName evidence="2">Uncharacterized protein</fullName>
    </submittedName>
</protein>
<dbReference type="AlphaFoldDB" id="A0A1G7FWY6"/>
<name>A0A1G7FWY6_9GAMM</name>